<gene>
    <name evidence="1" type="ORF">LTS18_002268</name>
</gene>
<feature type="non-terminal residue" evidence="1">
    <location>
        <position position="1"/>
    </location>
</feature>
<accession>A0ACC3DUV5</accession>
<protein>
    <submittedName>
        <fullName evidence="1">Uncharacterized protein</fullName>
    </submittedName>
</protein>
<evidence type="ECO:0000313" key="1">
    <source>
        <dbReference type="EMBL" id="KAK3080346.1"/>
    </source>
</evidence>
<keyword evidence="2" id="KW-1185">Reference proteome</keyword>
<organism evidence="1 2">
    <name type="scientific">Coniosporium uncinatum</name>
    <dbReference type="NCBI Taxonomy" id="93489"/>
    <lineage>
        <taxon>Eukaryota</taxon>
        <taxon>Fungi</taxon>
        <taxon>Dikarya</taxon>
        <taxon>Ascomycota</taxon>
        <taxon>Pezizomycotina</taxon>
        <taxon>Dothideomycetes</taxon>
        <taxon>Dothideomycetes incertae sedis</taxon>
        <taxon>Coniosporium</taxon>
    </lineage>
</organism>
<reference evidence="1" key="1">
    <citation type="submission" date="2024-09" db="EMBL/GenBank/DDBJ databases">
        <title>Black Yeasts Isolated from many extreme environments.</title>
        <authorList>
            <person name="Coleine C."/>
            <person name="Stajich J.E."/>
            <person name="Selbmann L."/>
        </authorList>
    </citation>
    <scope>NUCLEOTIDE SEQUENCE</scope>
    <source>
        <strain evidence="1">CCFEE 5737</strain>
    </source>
</reference>
<dbReference type="EMBL" id="JAWDJW010000614">
    <property type="protein sequence ID" value="KAK3080346.1"/>
    <property type="molecule type" value="Genomic_DNA"/>
</dbReference>
<comment type="caution">
    <text evidence="1">The sequence shown here is derived from an EMBL/GenBank/DDBJ whole genome shotgun (WGS) entry which is preliminary data.</text>
</comment>
<dbReference type="Proteomes" id="UP001186974">
    <property type="component" value="Unassembled WGS sequence"/>
</dbReference>
<sequence>RSTVEPLTLGRSGPKGRKGKKRPDEQPIGKPYQEVTIQTLWTEKKYIDYFAVNELRGDGVLRRREERGKGKELGQPSEEMWEDLKARYNSAQERQHERRARTISGHEHKSELTPWLRATGYHDHLQGLPEKEILLSYELPADDNEPELAVICKSIDRLLRKGMTILRHDEGKEKRQLSRLNAKLLNTFRGAEMSLDPIKPLQNSKSISAYISCWQKLVCYFSRVTRDEYLLALGKQLFRPTERQREAFTDVWKQVKLLDEARGQEQELSKGIEQRVDQVVLNFSISLIQHHLTDQAFDSVIVSFAAMLARDSTRKTWKDVNNYTSYLSQLIYDCQVLVLLECLKLVESGEVVSLTTSLVSIRDEWLQNDTSGPVAELSGTRLLGFEIGRNTVNQAQVRWHSDEKTIVYKDVQLNMNQLQDLVAAEIQAATEIFERDLCFGMGNVPQYELSELVDNWDASAPGQSFLTDTRNGPYISDGQTWLFDRLRLHPDVMKLLYRSGSWKLESNAVAEYENAVQRFLQCMLVPTHVASGQPARRPELLGLRWCNRQADKRDLFIHDGYLLFILTYHKSLNSTNASRYPVRFLLPEAGRLLVRYLILVQPFKTWLREETSTPVNTAEYLWHDGDGVWSEDKLTRVFLSRTTQAIGVINVQAWRQLAVGIATKKFSGQSYQYDLDVPADGFAGGERKGGAIQGGGGMSEALHWQASHNPRTGDANYGGTVNFREGLTDAGLHEYLKASQMWRSLQGTGEDTSEDTGEDASQTCQARILRPCRQSSGQTAGLQESPQGMQENVDDGAGLVRPQADARSQGRLPR</sequence>
<name>A0ACC3DUV5_9PEZI</name>
<evidence type="ECO:0000313" key="2">
    <source>
        <dbReference type="Proteomes" id="UP001186974"/>
    </source>
</evidence>
<proteinExistence type="predicted"/>